<gene>
    <name evidence="2" type="ORF">ACFQ07_18405</name>
</gene>
<comment type="caution">
    <text evidence="2">The sequence shown here is derived from an EMBL/GenBank/DDBJ whole genome shotgun (WGS) entry which is preliminary data.</text>
</comment>
<dbReference type="EMBL" id="JBHTIR010002776">
    <property type="protein sequence ID" value="MFD0854216.1"/>
    <property type="molecule type" value="Genomic_DNA"/>
</dbReference>
<protein>
    <submittedName>
        <fullName evidence="2">Uncharacterized protein</fullName>
    </submittedName>
</protein>
<proteinExistence type="predicted"/>
<keyword evidence="1" id="KW-1133">Transmembrane helix</keyword>
<evidence type="ECO:0000313" key="2">
    <source>
        <dbReference type="EMBL" id="MFD0854216.1"/>
    </source>
</evidence>
<accession>A0ABW3CIV1</accession>
<keyword evidence="1" id="KW-0812">Transmembrane</keyword>
<sequence>GRAAWRERQDRRPGRRETVKTTDFSGLRVFSAVCGRVAVDANRTKECAAAMTDLAFVALTVAVFALLGLVVRGAGRL</sequence>
<dbReference type="Proteomes" id="UP001597083">
    <property type="component" value="Unassembled WGS sequence"/>
</dbReference>
<keyword evidence="3" id="KW-1185">Reference proteome</keyword>
<reference evidence="3" key="1">
    <citation type="journal article" date="2019" name="Int. J. Syst. Evol. Microbiol.">
        <title>The Global Catalogue of Microorganisms (GCM) 10K type strain sequencing project: providing services to taxonomists for standard genome sequencing and annotation.</title>
        <authorList>
            <consortium name="The Broad Institute Genomics Platform"/>
            <consortium name="The Broad Institute Genome Sequencing Center for Infectious Disease"/>
            <person name="Wu L."/>
            <person name="Ma J."/>
        </authorList>
    </citation>
    <scope>NUCLEOTIDE SEQUENCE [LARGE SCALE GENOMIC DNA]</scope>
    <source>
        <strain evidence="3">JCM 31696</strain>
    </source>
</reference>
<organism evidence="2 3">
    <name type="scientific">Actinomadura adrarensis</name>
    <dbReference type="NCBI Taxonomy" id="1819600"/>
    <lineage>
        <taxon>Bacteria</taxon>
        <taxon>Bacillati</taxon>
        <taxon>Actinomycetota</taxon>
        <taxon>Actinomycetes</taxon>
        <taxon>Streptosporangiales</taxon>
        <taxon>Thermomonosporaceae</taxon>
        <taxon>Actinomadura</taxon>
    </lineage>
</organism>
<evidence type="ECO:0000256" key="1">
    <source>
        <dbReference type="SAM" id="Phobius"/>
    </source>
</evidence>
<name>A0ABW3CIV1_9ACTN</name>
<feature type="transmembrane region" description="Helical" evidence="1">
    <location>
        <begin position="54"/>
        <end position="71"/>
    </location>
</feature>
<keyword evidence="1" id="KW-0472">Membrane</keyword>
<evidence type="ECO:0000313" key="3">
    <source>
        <dbReference type="Proteomes" id="UP001597083"/>
    </source>
</evidence>
<feature type="non-terminal residue" evidence="2">
    <location>
        <position position="1"/>
    </location>
</feature>